<dbReference type="WBParaSite" id="ALUE_0001271201-mRNA-1">
    <property type="protein sequence ID" value="ALUE_0001271201-mRNA-1"/>
    <property type="gene ID" value="ALUE_0001271201"/>
</dbReference>
<dbReference type="SUPFAM" id="SSF48652">
    <property type="entry name" value="Tetraspanin"/>
    <property type="match status" value="2"/>
</dbReference>
<dbReference type="AlphaFoldDB" id="A0A0M3I6L5"/>
<feature type="transmembrane region" description="Helical" evidence="5">
    <location>
        <begin position="212"/>
        <end position="237"/>
    </location>
</feature>
<evidence type="ECO:0000256" key="5">
    <source>
        <dbReference type="SAM" id="Phobius"/>
    </source>
</evidence>
<keyword evidence="4 5" id="KW-0472">Membrane</keyword>
<evidence type="ECO:0000256" key="1">
    <source>
        <dbReference type="ARBA" id="ARBA00004141"/>
    </source>
</evidence>
<organism evidence="6 7">
    <name type="scientific">Ascaris lumbricoides</name>
    <name type="common">Giant roundworm</name>
    <dbReference type="NCBI Taxonomy" id="6252"/>
    <lineage>
        <taxon>Eukaryota</taxon>
        <taxon>Metazoa</taxon>
        <taxon>Ecdysozoa</taxon>
        <taxon>Nematoda</taxon>
        <taxon>Chromadorea</taxon>
        <taxon>Rhabditida</taxon>
        <taxon>Spirurina</taxon>
        <taxon>Ascaridomorpha</taxon>
        <taxon>Ascaridoidea</taxon>
        <taxon>Ascarididae</taxon>
        <taxon>Ascaris</taxon>
    </lineage>
</organism>
<dbReference type="Proteomes" id="UP000036681">
    <property type="component" value="Unplaced"/>
</dbReference>
<evidence type="ECO:0000313" key="7">
    <source>
        <dbReference type="WBParaSite" id="ALUE_0001271201-mRNA-1"/>
    </source>
</evidence>
<dbReference type="PANTHER" id="PTHR19282:SF252">
    <property type="entry name" value="TETRASPANIN"/>
    <property type="match status" value="1"/>
</dbReference>
<protein>
    <submittedName>
        <fullName evidence="7">Tetraspanin</fullName>
    </submittedName>
</protein>
<dbReference type="CDD" id="cd03127">
    <property type="entry name" value="tetraspanin_LEL"/>
    <property type="match status" value="2"/>
</dbReference>
<dbReference type="InterPro" id="IPR018499">
    <property type="entry name" value="Tetraspanin/Peripherin"/>
</dbReference>
<dbReference type="InterPro" id="IPR008952">
    <property type="entry name" value="Tetraspanin_EC2_sf"/>
</dbReference>
<feature type="transmembrane region" description="Helical" evidence="5">
    <location>
        <begin position="130"/>
        <end position="156"/>
    </location>
</feature>
<reference evidence="7" key="1">
    <citation type="submission" date="2017-02" db="UniProtKB">
        <authorList>
            <consortium name="WormBaseParasite"/>
        </authorList>
    </citation>
    <scope>IDENTIFICATION</scope>
</reference>
<evidence type="ECO:0000256" key="3">
    <source>
        <dbReference type="ARBA" id="ARBA00022989"/>
    </source>
</evidence>
<feature type="transmembrane region" description="Helical" evidence="5">
    <location>
        <begin position="432"/>
        <end position="457"/>
    </location>
</feature>
<keyword evidence="2 5" id="KW-0812">Transmembrane</keyword>
<proteinExistence type="predicted"/>
<dbReference type="GO" id="GO:0005886">
    <property type="term" value="C:plasma membrane"/>
    <property type="evidence" value="ECO:0007669"/>
    <property type="project" value="TreeGrafter"/>
</dbReference>
<keyword evidence="3 5" id="KW-1133">Transmembrane helix</keyword>
<evidence type="ECO:0000256" key="4">
    <source>
        <dbReference type="ARBA" id="ARBA00023136"/>
    </source>
</evidence>
<dbReference type="PANTHER" id="PTHR19282">
    <property type="entry name" value="TETRASPANIN"/>
    <property type="match status" value="1"/>
</dbReference>
<evidence type="ECO:0000256" key="2">
    <source>
        <dbReference type="ARBA" id="ARBA00022692"/>
    </source>
</evidence>
<evidence type="ECO:0000313" key="6">
    <source>
        <dbReference type="Proteomes" id="UP000036681"/>
    </source>
</evidence>
<dbReference type="Pfam" id="PF00335">
    <property type="entry name" value="Tetraspanin"/>
    <property type="match status" value="2"/>
</dbReference>
<feature type="transmembrane region" description="Helical" evidence="5">
    <location>
        <begin position="337"/>
        <end position="358"/>
    </location>
</feature>
<sequence>MTGLRPSEIRELRSTVALRRSKLVHMLQHNTSQSFDGKTEIALFGIGSNVFHRTIAETNTVPPILEGIRMKLHITNGSGLCSFRNQVNKPASGGRAGREMERRCQLPPQDANNDWRAVGHFNYRPGWWMLYALTAISIFYVVIGALAVGFGTWLMMNKHLRGYIWEDSARIRILSDAAFTYTISILVIGGTLVVVGACGACTRASKLHRLRFVFSGSVCALIVMVLIAVLMLIWQWMDVSFLLERCRSSYSVLHIWPCACYFPRLQLLVDNQLRTSFDYLVQKYYQGASAIPEILDQIQKSFLCCGSSGCSDFRAFYMDIPRSCDLSCEGCTRRVIIALRTTLCVSAVVAVLVIIGGVDNQLRTSFDYLVQKYYQGASAIPEILDQIQKSFLCCGSSGCSDFRAFYMDIPRSCDLSCEGCTRRVIIALRTTLCVSAVVAVLVIIGGIIAEAIVVLSWKAEDTQWRRYMKNRKTDTQALYRRDHAMRRTLLNGRAHPELTGQRQVSH</sequence>
<dbReference type="Gene3D" id="1.10.1450.10">
    <property type="entry name" value="Tetraspanin"/>
    <property type="match status" value="2"/>
</dbReference>
<accession>A0A0M3I6L5</accession>
<comment type="subcellular location">
    <subcellularLocation>
        <location evidence="1">Membrane</location>
        <topology evidence="1">Multi-pass membrane protein</topology>
    </subcellularLocation>
</comment>
<name>A0A0M3I6L5_ASCLU</name>
<keyword evidence="6" id="KW-1185">Reference proteome</keyword>
<feature type="transmembrane region" description="Helical" evidence="5">
    <location>
        <begin position="178"/>
        <end position="200"/>
    </location>
</feature>